<keyword evidence="4" id="KW-1185">Reference proteome</keyword>
<protein>
    <submittedName>
        <fullName evidence="3">Potato inhibitor I family protein</fullName>
    </submittedName>
</protein>
<evidence type="ECO:0000256" key="2">
    <source>
        <dbReference type="ARBA" id="ARBA00022900"/>
    </source>
</evidence>
<accession>A0A1H7V2J3</accession>
<evidence type="ECO:0000313" key="3">
    <source>
        <dbReference type="EMBL" id="SEM03432.1"/>
    </source>
</evidence>
<dbReference type="InterPro" id="IPR000864">
    <property type="entry name" value="Prot_inh_pot1"/>
</dbReference>
<dbReference type="Pfam" id="PF00280">
    <property type="entry name" value="potato_inhibit"/>
    <property type="match status" value="1"/>
</dbReference>
<evidence type="ECO:0000313" key="4">
    <source>
        <dbReference type="Proteomes" id="UP000183015"/>
    </source>
</evidence>
<dbReference type="PANTHER" id="PTHR33091">
    <property type="entry name" value="PROTEIN, PUTATIVE, EXPRESSED-RELATED"/>
    <property type="match status" value="1"/>
</dbReference>
<organism evidence="3 4">
    <name type="scientific">Streptacidiphilus jiangxiensis</name>
    <dbReference type="NCBI Taxonomy" id="235985"/>
    <lineage>
        <taxon>Bacteria</taxon>
        <taxon>Bacillati</taxon>
        <taxon>Actinomycetota</taxon>
        <taxon>Actinomycetes</taxon>
        <taxon>Kitasatosporales</taxon>
        <taxon>Streptomycetaceae</taxon>
        <taxon>Streptacidiphilus</taxon>
    </lineage>
</organism>
<reference evidence="4" key="1">
    <citation type="submission" date="2016-10" db="EMBL/GenBank/DDBJ databases">
        <authorList>
            <person name="Varghese N."/>
        </authorList>
    </citation>
    <scope>NUCLEOTIDE SEQUENCE [LARGE SCALE GENOMIC DNA]</scope>
    <source>
        <strain evidence="4">DSM 45096 / BCRC 16803 / CGMCC 4.1857 / CIP 109030 / JCM 12277 / KCTC 19219 / NBRC 100920 / 33214</strain>
    </source>
</reference>
<keyword evidence="1" id="KW-0646">Protease inhibitor</keyword>
<sequence length="69" mass="7710">MTDTGKTSWPELTGLDVVEAEQVVRRERPDLNIAVCGPGTFLTADYRKDRLVLRYDPETRCVTDVPSVG</sequence>
<keyword evidence="2" id="KW-0722">Serine protease inhibitor</keyword>
<gene>
    <name evidence="3" type="ORF">SAMN05414137_11737</name>
</gene>
<dbReference type="GO" id="GO:0009611">
    <property type="term" value="P:response to wounding"/>
    <property type="evidence" value="ECO:0007669"/>
    <property type="project" value="InterPro"/>
</dbReference>
<dbReference type="AlphaFoldDB" id="A0A1H7V2J3"/>
<dbReference type="GO" id="GO:0004867">
    <property type="term" value="F:serine-type endopeptidase inhibitor activity"/>
    <property type="evidence" value="ECO:0007669"/>
    <property type="project" value="UniProtKB-KW"/>
</dbReference>
<dbReference type="Proteomes" id="UP000183015">
    <property type="component" value="Unassembled WGS sequence"/>
</dbReference>
<dbReference type="RefSeq" id="WP_042443302.1">
    <property type="nucleotide sequence ID" value="NZ_BBPN01000004.1"/>
</dbReference>
<name>A0A1H7V2J3_STRJI</name>
<dbReference type="EMBL" id="FOAZ01000017">
    <property type="protein sequence ID" value="SEM03432.1"/>
    <property type="molecule type" value="Genomic_DNA"/>
</dbReference>
<proteinExistence type="predicted"/>
<dbReference type="InterPro" id="IPR036354">
    <property type="entry name" value="Prot_inh_pot1_sf"/>
</dbReference>
<evidence type="ECO:0000256" key="1">
    <source>
        <dbReference type="ARBA" id="ARBA00022690"/>
    </source>
</evidence>
<dbReference type="Gene3D" id="3.30.10.10">
    <property type="entry name" value="Trypsin Inhibitor V, subunit A"/>
    <property type="match status" value="1"/>
</dbReference>
<dbReference type="eggNOG" id="ENOG5032P19">
    <property type="taxonomic scope" value="Bacteria"/>
</dbReference>
<dbReference type="SUPFAM" id="SSF54654">
    <property type="entry name" value="CI-2 family of serine protease inhibitors"/>
    <property type="match status" value="1"/>
</dbReference>
<dbReference type="PANTHER" id="PTHR33091:SF29">
    <property type="entry name" value="SUBTILISIN INHIBITOR 1"/>
    <property type="match status" value="1"/>
</dbReference>